<dbReference type="eggNOG" id="KOG0950">
    <property type="taxonomic scope" value="Eukaryota"/>
</dbReference>
<dbReference type="EC" id="2.7.7.7" evidence="3"/>
<dbReference type="OrthoDB" id="275278at2759"/>
<name>G0R152_ICHMU</name>
<keyword evidence="1" id="KW-0235">DNA replication</keyword>
<dbReference type="InterPro" id="IPR043502">
    <property type="entry name" value="DNA/RNA_pol_sf"/>
</dbReference>
<dbReference type="PRINTS" id="PR00868">
    <property type="entry name" value="DNAPOLI"/>
</dbReference>
<dbReference type="GO" id="GO:0006261">
    <property type="term" value="P:DNA-templated DNA replication"/>
    <property type="evidence" value="ECO:0007669"/>
    <property type="project" value="InterPro"/>
</dbReference>
<dbReference type="AlphaFoldDB" id="G0R152"/>
<dbReference type="PANTHER" id="PTHR10133:SF27">
    <property type="entry name" value="DNA POLYMERASE NU"/>
    <property type="match status" value="1"/>
</dbReference>
<dbReference type="GeneID" id="14904892"/>
<dbReference type="PANTHER" id="PTHR10133">
    <property type="entry name" value="DNA POLYMERASE I"/>
    <property type="match status" value="1"/>
</dbReference>
<dbReference type="Proteomes" id="UP000008983">
    <property type="component" value="Unassembled WGS sequence"/>
</dbReference>
<protein>
    <submittedName>
        <fullName evidence="3">Mitochondrial DNA polymerase a, putative</fullName>
        <ecNumber evidence="3">2.7.7.7</ecNumber>
    </submittedName>
</protein>
<dbReference type="GO" id="GO:0003887">
    <property type="term" value="F:DNA-directed DNA polymerase activity"/>
    <property type="evidence" value="ECO:0007669"/>
    <property type="project" value="UniProtKB-EC"/>
</dbReference>
<dbReference type="InterPro" id="IPR002298">
    <property type="entry name" value="DNA_polymerase_A"/>
</dbReference>
<feature type="domain" description="DNA-directed DNA polymerase family A palm" evidence="2">
    <location>
        <begin position="32"/>
        <end position="247"/>
    </location>
</feature>
<dbReference type="SUPFAM" id="SSF56672">
    <property type="entry name" value="DNA/RNA polymerases"/>
    <property type="match status" value="1"/>
</dbReference>
<dbReference type="OMA" id="EAREFHC"/>
<reference evidence="3 4" key="1">
    <citation type="submission" date="2011-07" db="EMBL/GenBank/DDBJ databases">
        <authorList>
            <person name="Coyne R."/>
            <person name="Brami D."/>
            <person name="Johnson J."/>
            <person name="Hostetler J."/>
            <person name="Hannick L."/>
            <person name="Clark T."/>
            <person name="Cassidy-Hanley D."/>
            <person name="Inman J."/>
        </authorList>
    </citation>
    <scope>NUCLEOTIDE SEQUENCE [LARGE SCALE GENOMIC DNA]</scope>
    <source>
        <strain evidence="3 4">G5</strain>
    </source>
</reference>
<dbReference type="EMBL" id="GL984209">
    <property type="protein sequence ID" value="EGR28819.1"/>
    <property type="molecule type" value="Genomic_DNA"/>
</dbReference>
<dbReference type="Pfam" id="PF00476">
    <property type="entry name" value="DNA_pol_A"/>
    <property type="match status" value="1"/>
</dbReference>
<evidence type="ECO:0000313" key="3">
    <source>
        <dbReference type="EMBL" id="EGR28819.1"/>
    </source>
</evidence>
<dbReference type="InterPro" id="IPR001098">
    <property type="entry name" value="DNA-dir_DNA_pol_A_palm_dom"/>
</dbReference>
<evidence type="ECO:0000259" key="2">
    <source>
        <dbReference type="SMART" id="SM00482"/>
    </source>
</evidence>
<dbReference type="GO" id="GO:0006302">
    <property type="term" value="P:double-strand break repair"/>
    <property type="evidence" value="ECO:0007669"/>
    <property type="project" value="TreeGrafter"/>
</dbReference>
<dbReference type="Gene3D" id="1.10.150.20">
    <property type="entry name" value="5' to 3' exonuclease, C-terminal subdomain"/>
    <property type="match status" value="1"/>
</dbReference>
<dbReference type="SMART" id="SM00482">
    <property type="entry name" value="POLAc"/>
    <property type="match status" value="1"/>
</dbReference>
<accession>G0R152</accession>
<keyword evidence="3" id="KW-0808">Transferase</keyword>
<dbReference type="STRING" id="857967.G0R152"/>
<keyword evidence="4" id="KW-1185">Reference proteome</keyword>
<sequence length="266" mass="30115">MTITGLGLEVQAYTEKGMPSVDLPLLKELAGNPEKGNYGKIGEYYKERKEEEKGKVASRRDFHSRIAVTLFPYISTEVQQGKILIDQDQDLNNSNIPLLKDKYGSERKKAKILNFSIIYGASAKSITEALGCSFKEAQEMIDKWYQEAPEVNQWQDKVKNIALEKGYTQTLMGRYRNLSKFFNQNQGFLNKLHGLRAAINTPIQGGGADFVIAAMVKISQSQKLEQLGFELILQIHDELILEGPQENAQESKYCIIKTIYDQIIII</sequence>
<gene>
    <name evidence="3" type="ORF">IMG5_168550</name>
</gene>
<proteinExistence type="predicted"/>
<evidence type="ECO:0000313" key="4">
    <source>
        <dbReference type="Proteomes" id="UP000008983"/>
    </source>
</evidence>
<dbReference type="InParanoid" id="G0R152"/>
<evidence type="ECO:0000256" key="1">
    <source>
        <dbReference type="ARBA" id="ARBA00022705"/>
    </source>
</evidence>
<keyword evidence="3" id="KW-0548">Nucleotidyltransferase</keyword>
<dbReference type="GO" id="GO:0003677">
    <property type="term" value="F:DNA binding"/>
    <property type="evidence" value="ECO:0007669"/>
    <property type="project" value="InterPro"/>
</dbReference>
<dbReference type="RefSeq" id="XP_004030055.1">
    <property type="nucleotide sequence ID" value="XM_004030007.1"/>
</dbReference>
<organism evidence="3 4">
    <name type="scientific">Ichthyophthirius multifiliis</name>
    <name type="common">White spot disease agent</name>
    <name type="synonym">Ich</name>
    <dbReference type="NCBI Taxonomy" id="5932"/>
    <lineage>
        <taxon>Eukaryota</taxon>
        <taxon>Sar</taxon>
        <taxon>Alveolata</taxon>
        <taxon>Ciliophora</taxon>
        <taxon>Intramacronucleata</taxon>
        <taxon>Oligohymenophorea</taxon>
        <taxon>Hymenostomatida</taxon>
        <taxon>Ophryoglenina</taxon>
        <taxon>Ichthyophthirius</taxon>
    </lineage>
</organism>